<gene>
    <name evidence="1" type="ORF">OCBIM_22011068mg</name>
</gene>
<evidence type="ECO:0000313" key="1">
    <source>
        <dbReference type="EMBL" id="KOF99846.1"/>
    </source>
</evidence>
<protein>
    <submittedName>
        <fullName evidence="1">Uncharacterized protein</fullName>
    </submittedName>
</protein>
<dbReference type="EMBL" id="KQ415882">
    <property type="protein sequence ID" value="KOF99846.1"/>
    <property type="molecule type" value="Genomic_DNA"/>
</dbReference>
<dbReference type="AlphaFoldDB" id="A0A0L8IEG8"/>
<name>A0A0L8IEG8_OCTBM</name>
<accession>A0A0L8IEG8</accession>
<organism evidence="1">
    <name type="scientific">Octopus bimaculoides</name>
    <name type="common">California two-spotted octopus</name>
    <dbReference type="NCBI Taxonomy" id="37653"/>
    <lineage>
        <taxon>Eukaryota</taxon>
        <taxon>Metazoa</taxon>
        <taxon>Spiralia</taxon>
        <taxon>Lophotrochozoa</taxon>
        <taxon>Mollusca</taxon>
        <taxon>Cephalopoda</taxon>
        <taxon>Coleoidea</taxon>
        <taxon>Octopodiformes</taxon>
        <taxon>Octopoda</taxon>
        <taxon>Incirrata</taxon>
        <taxon>Octopodidae</taxon>
        <taxon>Octopus</taxon>
    </lineage>
</organism>
<proteinExistence type="predicted"/>
<reference evidence="1" key="1">
    <citation type="submission" date="2015-07" db="EMBL/GenBank/DDBJ databases">
        <title>MeaNS - Measles Nucleotide Surveillance Program.</title>
        <authorList>
            <person name="Tran T."/>
            <person name="Druce J."/>
        </authorList>
    </citation>
    <scope>NUCLEOTIDE SEQUENCE</scope>
    <source>
        <strain evidence="1">UCB-OBI-ISO-001</strain>
        <tissue evidence="1">Gonad</tissue>
    </source>
</reference>
<sequence length="60" mass="7127">MRDKMRNKEECNRITKLSIFEVTNLCLVRGRYGCVKTCHKKNLPQDHPCLLFKHRLPNTV</sequence>